<protein>
    <submittedName>
        <fullName evidence="2">Hemin-degrading factor</fullName>
    </submittedName>
</protein>
<feature type="non-terminal residue" evidence="2">
    <location>
        <position position="1"/>
    </location>
</feature>
<dbReference type="Pfam" id="PF05171">
    <property type="entry name" value="HemS"/>
    <property type="match status" value="1"/>
</dbReference>
<sequence length="75" mass="8279">NIFNPKFTLHLMADQISESWVTRKPTGDGFVTSLELFAADGTQIAQLYGQRTEGTPEQSRWREQIGALRTPGAAA</sequence>
<feature type="domain" description="Haemin-degrading HemS/ChuX" evidence="1">
    <location>
        <begin position="1"/>
        <end position="67"/>
    </location>
</feature>
<name>A0A7X2MTB8_ENTAG</name>
<comment type="caution">
    <text evidence="2">The sequence shown here is derived from an EMBL/GenBank/DDBJ whole genome shotgun (WGS) entry which is preliminary data.</text>
</comment>
<dbReference type="AlphaFoldDB" id="A0A7X2MTB8"/>
<dbReference type="Gene3D" id="3.40.1570.10">
    <property type="entry name" value="HemS/ChuS/ChuX like domains"/>
    <property type="match status" value="1"/>
</dbReference>
<reference evidence="2 3" key="1">
    <citation type="submission" date="2019-11" db="EMBL/GenBank/DDBJ databases">
        <title>Draft Genome Sequence of Plant Growth-Promoting Rhizosphere-Associated Bacteria.</title>
        <authorList>
            <person name="Vasilyev I.Y."/>
            <person name="Radchenko V."/>
            <person name="Ilnitskaya E.V."/>
        </authorList>
    </citation>
    <scope>NUCLEOTIDE SEQUENCE [LARGE SCALE GENOMIC DNA]</scope>
    <source>
        <strain evidence="2 3">VRA_MhP_f</strain>
    </source>
</reference>
<accession>A0A7X2MTB8</accession>
<gene>
    <name evidence="2" type="ORF">GKC49_28965</name>
</gene>
<proteinExistence type="predicted"/>
<evidence type="ECO:0000313" key="3">
    <source>
        <dbReference type="Proteomes" id="UP000461948"/>
    </source>
</evidence>
<dbReference type="GO" id="GO:0006826">
    <property type="term" value="P:iron ion transport"/>
    <property type="evidence" value="ECO:0007669"/>
    <property type="project" value="InterPro"/>
</dbReference>
<organism evidence="2 3">
    <name type="scientific">Enterobacter agglomerans</name>
    <name type="common">Erwinia herbicola</name>
    <name type="synonym">Pantoea agglomerans</name>
    <dbReference type="NCBI Taxonomy" id="549"/>
    <lineage>
        <taxon>Bacteria</taxon>
        <taxon>Pseudomonadati</taxon>
        <taxon>Pseudomonadota</taxon>
        <taxon>Gammaproteobacteria</taxon>
        <taxon>Enterobacterales</taxon>
        <taxon>Erwiniaceae</taxon>
        <taxon>Pantoea</taxon>
        <taxon>Pantoea agglomerans group</taxon>
    </lineage>
</organism>
<dbReference type="InterPro" id="IPR007845">
    <property type="entry name" value="HemS/ChuX_dom"/>
</dbReference>
<evidence type="ECO:0000259" key="1">
    <source>
        <dbReference type="Pfam" id="PF05171"/>
    </source>
</evidence>
<dbReference type="SUPFAM" id="SSF144064">
    <property type="entry name" value="Heme iron utilization protein-like"/>
    <property type="match status" value="1"/>
</dbReference>
<dbReference type="InterPro" id="IPR053733">
    <property type="entry name" value="Heme_Transport_Util_sf"/>
</dbReference>
<dbReference type="Proteomes" id="UP000461948">
    <property type="component" value="Unassembled WGS sequence"/>
</dbReference>
<dbReference type="EMBL" id="WKLC01002273">
    <property type="protein sequence ID" value="MSE18986.1"/>
    <property type="molecule type" value="Genomic_DNA"/>
</dbReference>
<evidence type="ECO:0000313" key="2">
    <source>
        <dbReference type="EMBL" id="MSE18986.1"/>
    </source>
</evidence>